<dbReference type="Pfam" id="PF03810">
    <property type="entry name" value="IBN_N"/>
    <property type="match status" value="1"/>
</dbReference>
<dbReference type="PROSITE" id="PS50166">
    <property type="entry name" value="IMPORTIN_B_NT"/>
    <property type="match status" value="1"/>
</dbReference>
<evidence type="ECO:0000259" key="5">
    <source>
        <dbReference type="PROSITE" id="PS50166"/>
    </source>
</evidence>
<evidence type="ECO:0000313" key="6">
    <source>
        <dbReference type="EMBL" id="ODV68491.1"/>
    </source>
</evidence>
<dbReference type="Gene3D" id="1.25.10.10">
    <property type="entry name" value="Leucine-rich Repeat Variant"/>
    <property type="match status" value="1"/>
</dbReference>
<dbReference type="SMART" id="SM00913">
    <property type="entry name" value="IBN_N"/>
    <property type="match status" value="1"/>
</dbReference>
<keyword evidence="7" id="KW-1185">Reference proteome</keyword>
<comment type="similarity">
    <text evidence="2">Belongs to the importin beta family.</text>
</comment>
<gene>
    <name evidence="6" type="ORF">HYPBUDRAFT_4593</name>
</gene>
<name>A0A1E4RMS5_9ASCO</name>
<dbReference type="InterPro" id="IPR058669">
    <property type="entry name" value="TPR_IPO7/11-like"/>
</dbReference>
<keyword evidence="4" id="KW-0539">Nucleus</keyword>
<dbReference type="InterPro" id="IPR016024">
    <property type="entry name" value="ARM-type_fold"/>
</dbReference>
<dbReference type="EMBL" id="KV454539">
    <property type="protein sequence ID" value="ODV68491.1"/>
    <property type="molecule type" value="Genomic_DNA"/>
</dbReference>
<dbReference type="PANTHER" id="PTHR10997">
    <property type="entry name" value="IMPORTIN-7, 8, 11"/>
    <property type="match status" value="1"/>
</dbReference>
<proteinExistence type="inferred from homology"/>
<dbReference type="GO" id="GO:0061608">
    <property type="term" value="F:nuclear import signal receptor activity"/>
    <property type="evidence" value="ECO:0007669"/>
    <property type="project" value="EnsemblFungi"/>
</dbReference>
<dbReference type="RefSeq" id="XP_020077558.1">
    <property type="nucleotide sequence ID" value="XM_020223440.1"/>
</dbReference>
<evidence type="ECO:0000256" key="4">
    <source>
        <dbReference type="ARBA" id="ARBA00023242"/>
    </source>
</evidence>
<reference evidence="7" key="1">
    <citation type="submission" date="2016-05" db="EMBL/GenBank/DDBJ databases">
        <title>Comparative genomics of biotechnologically important yeasts.</title>
        <authorList>
            <consortium name="DOE Joint Genome Institute"/>
            <person name="Riley R."/>
            <person name="Haridas S."/>
            <person name="Wolfe K.H."/>
            <person name="Lopes M.R."/>
            <person name="Hittinger C.T."/>
            <person name="Goker M."/>
            <person name="Salamov A."/>
            <person name="Wisecaver J."/>
            <person name="Long T.M."/>
            <person name="Aerts A.L."/>
            <person name="Barry K."/>
            <person name="Choi C."/>
            <person name="Clum A."/>
            <person name="Coughlan A.Y."/>
            <person name="Deshpande S."/>
            <person name="Douglass A.P."/>
            <person name="Hanson S.J."/>
            <person name="Klenk H.-P."/>
            <person name="Labutti K."/>
            <person name="Lapidus A."/>
            <person name="Lindquist E."/>
            <person name="Lipzen A."/>
            <person name="Meier-Kolthoff J.P."/>
            <person name="Ohm R.A."/>
            <person name="Otillar R.P."/>
            <person name="Pangilinan J."/>
            <person name="Peng Y."/>
            <person name="Rokas A."/>
            <person name="Rosa C.A."/>
            <person name="Scheuner C."/>
            <person name="Sibirny A.A."/>
            <person name="Slot J.C."/>
            <person name="Stielow J.B."/>
            <person name="Sun H."/>
            <person name="Kurtzman C.P."/>
            <person name="Blackwell M."/>
            <person name="Grigoriev I.V."/>
            <person name="Jeffries T.W."/>
        </authorList>
    </citation>
    <scope>NUCLEOTIDE SEQUENCE [LARGE SCALE GENOMIC DNA]</scope>
    <source>
        <strain evidence="7">NRRL Y-1933</strain>
    </source>
</reference>
<dbReference type="GO" id="GO:0006606">
    <property type="term" value="P:protein import into nucleus"/>
    <property type="evidence" value="ECO:0007669"/>
    <property type="project" value="EnsemblFungi"/>
</dbReference>
<dbReference type="GeneID" id="30997989"/>
<evidence type="ECO:0000256" key="1">
    <source>
        <dbReference type="ARBA" id="ARBA00004123"/>
    </source>
</evidence>
<sequence length="987" mass="114077">MSLNYNDVLNVLAVANESERNGKQQEAESQLKSWEIQPGYHYILQDIYLNTELPLQMRWLAIICFKNGIEKYWRASRQNSIKKEEKEQIKSRLFQLLSEKNNQLTIQNAHSVARIVRFDFPGDWPTLFDEISNNLEDFVFNKNDLIATNNLLIILNQIIKAVAVVRIGRARHAMQSKAPILVPVLFKLYSKFFQIWTSSLDLTIMEICYLCLKNLRRIIPEGFEQPHKNHDIVEFLKVSVSHLQGLVMEHEKYSSDLLERYVKSYSKLYVNLINSNPTSFILLPCSQDIMTTFLTLLEQKAEVIYESTEDNDFWEVLAIKGLIILKRLMTYIYKKGAITLKQRNDREEVTHAITKLSKEFFTPQVVQHLCDLIINWYLRLRPSDLEGWLLEPEEWCNEELSTSWEYQVRPCAENFYQDLIRFFKDELSDFILNKISNGISNSMDILVKDATLCTFQLSATSISNNVNFGRLLSEVFIPEGLKNDSPENKIIKRRICLIINEWVPVDCSRESRVDIYKLLINFLQPDNKVNDKVVKLTSIQTLRNVVQDWDFNKQDFQPFLKEFVSLSLNLLSQMSFTESKLYVLDTLATLIEKCNPLIDYQTLMSILSIIPGHWDETNVNNEEAILRASLLRILKNLVVALNENSPETHVITLPLVKNCVSSNSDLYTLLSEDGCDLWLSILQYLPMNQAASASANELMSLFDLVHYCLVNSTEILPTILSIVRSYALINPNLFNENAGLEMLRTLSGYISSMRDDSFAIFIALMDILFLAKADDEAFVTNLINSGLFSEMVNFVLDENQSIVTANKILLILSRLAYKSSEMFLKMLSHLSIDTNKFFDIWLRYYNNNGNPRNKKINIMALLAIAAYGVPLNFSPLPAKFSEILKLSFMFLEEVQENSDGFCSLYSQNLVYEDIDDYQYLDQDIKPHGEKIRYQSLLESNDPLYKVNLQEFVKQVSLKLKQDLSDSDFASLMSMNDQYTSECLQKLA</sequence>
<accession>A0A1E4RMS5</accession>
<evidence type="ECO:0000256" key="2">
    <source>
        <dbReference type="ARBA" id="ARBA00007991"/>
    </source>
</evidence>
<dbReference type="InterPro" id="IPR001494">
    <property type="entry name" value="Importin-beta_N"/>
</dbReference>
<dbReference type="SUPFAM" id="SSF48371">
    <property type="entry name" value="ARM repeat"/>
    <property type="match status" value="1"/>
</dbReference>
<protein>
    <submittedName>
        <fullName evidence="6">ARM repeat-containing protein</fullName>
    </submittedName>
</protein>
<dbReference type="AlphaFoldDB" id="A0A1E4RMS5"/>
<dbReference type="PANTHER" id="PTHR10997:SF7">
    <property type="entry name" value="IMPORTIN-11"/>
    <property type="match status" value="1"/>
</dbReference>
<dbReference type="GO" id="GO:0005829">
    <property type="term" value="C:cytosol"/>
    <property type="evidence" value="ECO:0007669"/>
    <property type="project" value="TreeGrafter"/>
</dbReference>
<evidence type="ECO:0000313" key="7">
    <source>
        <dbReference type="Proteomes" id="UP000095085"/>
    </source>
</evidence>
<feature type="domain" description="Importin N-terminal" evidence="5">
    <location>
        <begin position="27"/>
        <end position="99"/>
    </location>
</feature>
<dbReference type="Proteomes" id="UP000095085">
    <property type="component" value="Unassembled WGS sequence"/>
</dbReference>
<dbReference type="GO" id="GO:0031267">
    <property type="term" value="F:small GTPase binding"/>
    <property type="evidence" value="ECO:0007669"/>
    <property type="project" value="InterPro"/>
</dbReference>
<dbReference type="Pfam" id="PF25758">
    <property type="entry name" value="TPR_IPO11"/>
    <property type="match status" value="1"/>
</dbReference>
<dbReference type="OrthoDB" id="361693at2759"/>
<dbReference type="STRING" id="984485.A0A1E4RMS5"/>
<evidence type="ECO:0000256" key="3">
    <source>
        <dbReference type="ARBA" id="ARBA00022448"/>
    </source>
</evidence>
<dbReference type="GO" id="GO:0005635">
    <property type="term" value="C:nuclear envelope"/>
    <property type="evidence" value="ECO:0007669"/>
    <property type="project" value="TreeGrafter"/>
</dbReference>
<keyword evidence="3" id="KW-0813">Transport</keyword>
<comment type="subcellular location">
    <subcellularLocation>
        <location evidence="1">Nucleus</location>
    </subcellularLocation>
</comment>
<dbReference type="InterPro" id="IPR011989">
    <property type="entry name" value="ARM-like"/>
</dbReference>
<organism evidence="6 7">
    <name type="scientific">Hyphopichia burtonii NRRL Y-1933</name>
    <dbReference type="NCBI Taxonomy" id="984485"/>
    <lineage>
        <taxon>Eukaryota</taxon>
        <taxon>Fungi</taxon>
        <taxon>Dikarya</taxon>
        <taxon>Ascomycota</taxon>
        <taxon>Saccharomycotina</taxon>
        <taxon>Pichiomycetes</taxon>
        <taxon>Debaryomycetaceae</taxon>
        <taxon>Hyphopichia</taxon>
    </lineage>
</organism>
<dbReference type="GO" id="GO:0008139">
    <property type="term" value="F:nuclear localization sequence binding"/>
    <property type="evidence" value="ECO:0007669"/>
    <property type="project" value="EnsemblFungi"/>
</dbReference>